<protein>
    <submittedName>
        <fullName evidence="2">Uncharacterized protein</fullName>
    </submittedName>
</protein>
<dbReference type="InterPro" id="IPR038765">
    <property type="entry name" value="Papain-like_cys_pep_sf"/>
</dbReference>
<evidence type="ECO:0000313" key="2">
    <source>
        <dbReference type="EMBL" id="KAJ3558935.1"/>
    </source>
</evidence>
<comment type="caution">
    <text evidence="2">The sequence shown here is derived from an EMBL/GenBank/DDBJ whole genome shotgun (WGS) entry which is preliminary data.</text>
</comment>
<dbReference type="InterPro" id="IPR053710">
    <property type="entry name" value="Arylamine_NAT_domain_sf"/>
</dbReference>
<dbReference type="Gene3D" id="3.30.2140.20">
    <property type="match status" value="1"/>
</dbReference>
<dbReference type="EMBL" id="JANPWZ010002422">
    <property type="protein sequence ID" value="KAJ3558935.1"/>
    <property type="molecule type" value="Genomic_DNA"/>
</dbReference>
<feature type="region of interest" description="Disordered" evidence="1">
    <location>
        <begin position="32"/>
        <end position="62"/>
    </location>
</feature>
<dbReference type="VEuPathDB" id="FungiDB:F4678DRAFT_148892"/>
<evidence type="ECO:0000313" key="3">
    <source>
        <dbReference type="Proteomes" id="UP001148614"/>
    </source>
</evidence>
<keyword evidence="3" id="KW-1185">Reference proteome</keyword>
<gene>
    <name evidence="2" type="ORF">NPX13_g9615</name>
</gene>
<proteinExistence type="predicted"/>
<dbReference type="AlphaFoldDB" id="A0A9W8N6A1"/>
<organism evidence="2 3">
    <name type="scientific">Xylaria arbuscula</name>
    <dbReference type="NCBI Taxonomy" id="114810"/>
    <lineage>
        <taxon>Eukaryota</taxon>
        <taxon>Fungi</taxon>
        <taxon>Dikarya</taxon>
        <taxon>Ascomycota</taxon>
        <taxon>Pezizomycotina</taxon>
        <taxon>Sordariomycetes</taxon>
        <taxon>Xylariomycetidae</taxon>
        <taxon>Xylariales</taxon>
        <taxon>Xylariaceae</taxon>
        <taxon>Xylaria</taxon>
    </lineage>
</organism>
<evidence type="ECO:0000256" key="1">
    <source>
        <dbReference type="SAM" id="MobiDB-lite"/>
    </source>
</evidence>
<name>A0A9W8N6A1_9PEZI</name>
<reference evidence="2" key="1">
    <citation type="submission" date="2022-07" db="EMBL/GenBank/DDBJ databases">
        <title>Genome Sequence of Xylaria arbuscula.</title>
        <authorList>
            <person name="Buettner E."/>
        </authorList>
    </citation>
    <scope>NUCLEOTIDE SEQUENCE</scope>
    <source>
        <strain evidence="2">VT107</strain>
    </source>
</reference>
<sequence length="122" mass="13737">MPNDWEVINVYASTSPKSWQTKTVITIKFLRRARNKPPADGGSGGDDGDKGESESESEEQEIYGKRYLVNDVIKENLGGRTEIIHECKTEGDRVAALEKYFGLWLTEEEQSAIQGWRTQLAS</sequence>
<accession>A0A9W8N6A1</accession>
<dbReference type="SUPFAM" id="SSF54001">
    <property type="entry name" value="Cysteine proteinases"/>
    <property type="match status" value="1"/>
</dbReference>
<dbReference type="Proteomes" id="UP001148614">
    <property type="component" value="Unassembled WGS sequence"/>
</dbReference>